<reference evidence="2 3" key="1">
    <citation type="journal article" date="2016" name="Mol. Biol. Evol.">
        <title>Comparative Genomics of Early-Diverging Mushroom-Forming Fungi Provides Insights into the Origins of Lignocellulose Decay Capabilities.</title>
        <authorList>
            <person name="Nagy L.G."/>
            <person name="Riley R."/>
            <person name="Tritt A."/>
            <person name="Adam C."/>
            <person name="Daum C."/>
            <person name="Floudas D."/>
            <person name="Sun H."/>
            <person name="Yadav J.S."/>
            <person name="Pangilinan J."/>
            <person name="Larsson K.H."/>
            <person name="Matsuura K."/>
            <person name="Barry K."/>
            <person name="Labutti K."/>
            <person name="Kuo R."/>
            <person name="Ohm R.A."/>
            <person name="Bhattacharya S.S."/>
            <person name="Shirouzu T."/>
            <person name="Yoshinaga Y."/>
            <person name="Martin F.M."/>
            <person name="Grigoriev I.V."/>
            <person name="Hibbett D.S."/>
        </authorList>
    </citation>
    <scope>NUCLEOTIDE SEQUENCE [LARGE SCALE GENOMIC DNA]</scope>
    <source>
        <strain evidence="2 3">HHB9708</strain>
    </source>
</reference>
<keyword evidence="1" id="KW-0732">Signal</keyword>
<keyword evidence="3" id="KW-1185">Reference proteome</keyword>
<feature type="signal peptide" evidence="1">
    <location>
        <begin position="1"/>
        <end position="22"/>
    </location>
</feature>
<protein>
    <recommendedName>
        <fullName evidence="4">Cyanovirin-N domain-containing protein</fullName>
    </recommendedName>
</protein>
<dbReference type="AlphaFoldDB" id="A0A164PPU5"/>
<name>A0A164PPU5_9AGAM</name>
<feature type="chain" id="PRO_5007852344" description="Cyanovirin-N domain-containing protein" evidence="1">
    <location>
        <begin position="23"/>
        <end position="183"/>
    </location>
</feature>
<sequence>MIFNRLFLLALVNTLLSSHVMGRPCEGATIIDTQIILSPTGLAINETTWDCPKELGAPVARQVFDRDLVKRPASQCTMPRQCVCGTTCTSSCTTGTVIENDCKTLSNALIAMSGTFFTLPGQATSRTSGTCGVAFHNNFPSENVEYCWDDMGTRLLVNTDTCLTRTAQCLGPASEWSVTTFTA</sequence>
<accession>A0A164PPU5</accession>
<evidence type="ECO:0008006" key="4">
    <source>
        <dbReference type="Google" id="ProtNLM"/>
    </source>
</evidence>
<proteinExistence type="predicted"/>
<evidence type="ECO:0000313" key="2">
    <source>
        <dbReference type="EMBL" id="KZS88927.1"/>
    </source>
</evidence>
<dbReference type="Proteomes" id="UP000076722">
    <property type="component" value="Unassembled WGS sequence"/>
</dbReference>
<gene>
    <name evidence="2" type="ORF">SISNIDRAFT_459361</name>
</gene>
<dbReference type="EMBL" id="KV419432">
    <property type="protein sequence ID" value="KZS88927.1"/>
    <property type="molecule type" value="Genomic_DNA"/>
</dbReference>
<evidence type="ECO:0000256" key="1">
    <source>
        <dbReference type="SAM" id="SignalP"/>
    </source>
</evidence>
<organism evidence="2 3">
    <name type="scientific">Sistotremastrum niveocremeum HHB9708</name>
    <dbReference type="NCBI Taxonomy" id="1314777"/>
    <lineage>
        <taxon>Eukaryota</taxon>
        <taxon>Fungi</taxon>
        <taxon>Dikarya</taxon>
        <taxon>Basidiomycota</taxon>
        <taxon>Agaricomycotina</taxon>
        <taxon>Agaricomycetes</taxon>
        <taxon>Sistotremastrales</taxon>
        <taxon>Sistotremastraceae</taxon>
        <taxon>Sertulicium</taxon>
        <taxon>Sertulicium niveocremeum</taxon>
    </lineage>
</organism>
<evidence type="ECO:0000313" key="3">
    <source>
        <dbReference type="Proteomes" id="UP000076722"/>
    </source>
</evidence>